<name>A0ABN7XHU3_GIGMA</name>
<evidence type="ECO:0000313" key="3">
    <source>
        <dbReference type="Proteomes" id="UP000789901"/>
    </source>
</evidence>
<protein>
    <submittedName>
        <fullName evidence="2">41150_t:CDS:1</fullName>
    </submittedName>
</protein>
<evidence type="ECO:0000313" key="2">
    <source>
        <dbReference type="EMBL" id="CAG8853948.1"/>
    </source>
</evidence>
<comment type="caution">
    <text evidence="2">The sequence shown here is derived from an EMBL/GenBank/DDBJ whole genome shotgun (WGS) entry which is preliminary data.</text>
</comment>
<dbReference type="Proteomes" id="UP000789901">
    <property type="component" value="Unassembled WGS sequence"/>
</dbReference>
<keyword evidence="3" id="KW-1185">Reference proteome</keyword>
<dbReference type="EMBL" id="CAJVQB010131300">
    <property type="protein sequence ID" value="CAG8853948.1"/>
    <property type="molecule type" value="Genomic_DNA"/>
</dbReference>
<feature type="non-terminal residue" evidence="2">
    <location>
        <position position="1"/>
    </location>
</feature>
<feature type="region of interest" description="Disordered" evidence="1">
    <location>
        <begin position="206"/>
        <end position="230"/>
    </location>
</feature>
<gene>
    <name evidence="2" type="ORF">GMARGA_LOCUS42769</name>
</gene>
<feature type="non-terminal residue" evidence="2">
    <location>
        <position position="230"/>
    </location>
</feature>
<sequence length="230" mass="25142">FSIKTNNFQNNAGKFAYELNPPDQINQCSKDDIVKKFGSKFGSSFQADHVFEAQIVSTYFKCLMLISPDDATALCNKVSAKLDDLKTIMNDGGNIRYLSLWINSDKGSLFRRDNLGTVTAMIFQISTPSATIVQTPIPSIIVLSPAERSSAVANYLTNYIPIVADLTIDVGLSFCQASRSVYESLTNQPLEDYSCGIFGSNSPEPPTMPVPFDVPAPSAENEISVLETDE</sequence>
<evidence type="ECO:0000256" key="1">
    <source>
        <dbReference type="SAM" id="MobiDB-lite"/>
    </source>
</evidence>
<proteinExistence type="predicted"/>
<reference evidence="2 3" key="1">
    <citation type="submission" date="2021-06" db="EMBL/GenBank/DDBJ databases">
        <authorList>
            <person name="Kallberg Y."/>
            <person name="Tangrot J."/>
            <person name="Rosling A."/>
        </authorList>
    </citation>
    <scope>NUCLEOTIDE SEQUENCE [LARGE SCALE GENOMIC DNA]</scope>
    <source>
        <strain evidence="2 3">120-4 pot B 10/14</strain>
    </source>
</reference>
<organism evidence="2 3">
    <name type="scientific">Gigaspora margarita</name>
    <dbReference type="NCBI Taxonomy" id="4874"/>
    <lineage>
        <taxon>Eukaryota</taxon>
        <taxon>Fungi</taxon>
        <taxon>Fungi incertae sedis</taxon>
        <taxon>Mucoromycota</taxon>
        <taxon>Glomeromycotina</taxon>
        <taxon>Glomeromycetes</taxon>
        <taxon>Diversisporales</taxon>
        <taxon>Gigasporaceae</taxon>
        <taxon>Gigaspora</taxon>
    </lineage>
</organism>
<accession>A0ABN7XHU3</accession>